<reference evidence="2 3" key="1">
    <citation type="submission" date="2022-01" db="EMBL/GenBank/DDBJ databases">
        <title>A chromosomal length assembly of Cordylochernes scorpioides.</title>
        <authorList>
            <person name="Zeh D."/>
            <person name="Zeh J."/>
        </authorList>
    </citation>
    <scope>NUCLEOTIDE SEQUENCE [LARGE SCALE GENOMIC DNA]</scope>
    <source>
        <strain evidence="2">IN4F17</strain>
        <tissue evidence="2">Whole Body</tissue>
    </source>
</reference>
<dbReference type="PANTHER" id="PTHR21301">
    <property type="entry name" value="REVERSE TRANSCRIPTASE"/>
    <property type="match status" value="1"/>
</dbReference>
<evidence type="ECO:0000259" key="1">
    <source>
        <dbReference type="Pfam" id="PF26215"/>
    </source>
</evidence>
<evidence type="ECO:0000313" key="2">
    <source>
        <dbReference type="EMBL" id="UYV81602.1"/>
    </source>
</evidence>
<dbReference type="InterPro" id="IPR058912">
    <property type="entry name" value="HTH_animal"/>
</dbReference>
<accession>A0ABY6LN24</accession>
<name>A0ABY6LN24_9ARAC</name>
<feature type="non-terminal residue" evidence="2">
    <location>
        <position position="243"/>
    </location>
</feature>
<keyword evidence="3" id="KW-1185">Reference proteome</keyword>
<evidence type="ECO:0000313" key="3">
    <source>
        <dbReference type="Proteomes" id="UP001235939"/>
    </source>
</evidence>
<feature type="domain" description="Helix-turn-helix" evidence="1">
    <location>
        <begin position="77"/>
        <end position="133"/>
    </location>
</feature>
<gene>
    <name evidence="2" type="ORF">LAZ67_20001672</name>
</gene>
<protein>
    <recommendedName>
        <fullName evidence="1">Helix-turn-helix domain-containing protein</fullName>
    </recommendedName>
</protein>
<sequence length="243" mass="28329">MIFTILEDMWMTILIINQGNEQRILNTFNNLCPDIHYSMELDKNRSINFLDMKLTYCNNIISTSIYKKPTHTGTFWNYSSQHHFSQKVGLVKTLIYRTFAFIDDMVKRNEEVSSIKEDLIKEDFPIKLIDNIIEDMSEKHENNTLIQNLKCKNQETSFITLFARNFTNILKKYEKIKIAWKPCNTISQYINKHKNTQLTKRADTEGGVIAILDVELGTINQKLKGHENDILSMSWGTSSPSFS</sequence>
<proteinExistence type="predicted"/>
<organism evidence="2 3">
    <name type="scientific">Cordylochernes scorpioides</name>
    <dbReference type="NCBI Taxonomy" id="51811"/>
    <lineage>
        <taxon>Eukaryota</taxon>
        <taxon>Metazoa</taxon>
        <taxon>Ecdysozoa</taxon>
        <taxon>Arthropoda</taxon>
        <taxon>Chelicerata</taxon>
        <taxon>Arachnida</taxon>
        <taxon>Pseudoscorpiones</taxon>
        <taxon>Cheliferoidea</taxon>
        <taxon>Chernetidae</taxon>
        <taxon>Cordylochernes</taxon>
    </lineage>
</organism>
<dbReference type="PANTHER" id="PTHR21301:SF10">
    <property type="entry name" value="REVERSE TRANSCRIPTASE DOMAIN-CONTAINING PROTEIN"/>
    <property type="match status" value="1"/>
</dbReference>
<dbReference type="Pfam" id="PF26215">
    <property type="entry name" value="HTH_animal"/>
    <property type="match status" value="1"/>
</dbReference>
<dbReference type="EMBL" id="CP092882">
    <property type="protein sequence ID" value="UYV81602.1"/>
    <property type="molecule type" value="Genomic_DNA"/>
</dbReference>
<dbReference type="Proteomes" id="UP001235939">
    <property type="component" value="Chromosome 20"/>
</dbReference>